<dbReference type="InterPro" id="IPR017900">
    <property type="entry name" value="4Fe4S_Fe_S_CS"/>
</dbReference>
<keyword evidence="7" id="KW-1185">Reference proteome</keyword>
<dbReference type="PROSITE" id="PS00198">
    <property type="entry name" value="4FE4S_FER_1"/>
    <property type="match status" value="1"/>
</dbReference>
<evidence type="ECO:0000256" key="3">
    <source>
        <dbReference type="ARBA" id="ARBA00023004"/>
    </source>
</evidence>
<reference evidence="6 7" key="1">
    <citation type="journal article" date="2017" name="Int. J. Syst. Evol. Microbiol.">
        <title>Desulfovibrio senegalensis sp. nov., a mesophilic sulfate reducer isolated from marine sediment.</title>
        <authorList>
            <person name="Thioye A."/>
            <person name="Gam Z.B.A."/>
            <person name="Mbengue M."/>
            <person name="Cayol J.L."/>
            <person name="Joseph-Bartoli M."/>
            <person name="Toure-Kane C."/>
            <person name="Labat M."/>
        </authorList>
    </citation>
    <scope>NUCLEOTIDE SEQUENCE [LARGE SCALE GENOMIC DNA]</scope>
    <source>
        <strain evidence="6 7">DSM 101509</strain>
    </source>
</reference>
<accession>A0A6N6N247</accession>
<evidence type="ECO:0000313" key="6">
    <source>
        <dbReference type="EMBL" id="KAB1441485.1"/>
    </source>
</evidence>
<dbReference type="Pfam" id="PF13247">
    <property type="entry name" value="Fer4_11"/>
    <property type="match status" value="1"/>
</dbReference>
<dbReference type="Proteomes" id="UP000438699">
    <property type="component" value="Unassembled WGS sequence"/>
</dbReference>
<dbReference type="InterPro" id="IPR050954">
    <property type="entry name" value="ET_IronSulfur_Cluster-Binding"/>
</dbReference>
<dbReference type="EMBL" id="WAIE01000004">
    <property type="protein sequence ID" value="KAB1441485.1"/>
    <property type="molecule type" value="Genomic_DNA"/>
</dbReference>
<dbReference type="Gene3D" id="3.30.70.20">
    <property type="match status" value="2"/>
</dbReference>
<keyword evidence="3" id="KW-0408">Iron</keyword>
<dbReference type="PANTHER" id="PTHR43177">
    <property type="entry name" value="PROTEIN NRFC"/>
    <property type="match status" value="1"/>
</dbReference>
<keyword evidence="1" id="KW-0004">4Fe-4S</keyword>
<dbReference type="AlphaFoldDB" id="A0A6N6N247"/>
<comment type="caution">
    <text evidence="6">The sequence shown here is derived from an EMBL/GenBank/DDBJ whole genome shotgun (WGS) entry which is preliminary data.</text>
</comment>
<proteinExistence type="predicted"/>
<dbReference type="InterPro" id="IPR017896">
    <property type="entry name" value="4Fe4S_Fe-S-bd"/>
</dbReference>
<dbReference type="RefSeq" id="WP_151151228.1">
    <property type="nucleotide sequence ID" value="NZ_WAIE01000004.1"/>
</dbReference>
<feature type="domain" description="4Fe-4S ferredoxin-type" evidence="5">
    <location>
        <begin position="84"/>
        <end position="113"/>
    </location>
</feature>
<evidence type="ECO:0000256" key="2">
    <source>
        <dbReference type="ARBA" id="ARBA00022723"/>
    </source>
</evidence>
<protein>
    <submittedName>
        <fullName evidence="6">4Fe-4S ferredoxin</fullName>
    </submittedName>
</protein>
<dbReference type="GO" id="GO:0051539">
    <property type="term" value="F:4 iron, 4 sulfur cluster binding"/>
    <property type="evidence" value="ECO:0007669"/>
    <property type="project" value="UniProtKB-KW"/>
</dbReference>
<dbReference type="OrthoDB" id="9789030at2"/>
<feature type="domain" description="4Fe-4S ferredoxin-type" evidence="5">
    <location>
        <begin position="4"/>
        <end position="34"/>
    </location>
</feature>
<evidence type="ECO:0000256" key="4">
    <source>
        <dbReference type="ARBA" id="ARBA00023014"/>
    </source>
</evidence>
<name>A0A6N6N247_9BACT</name>
<organism evidence="6 7">
    <name type="scientific">Pseudodesulfovibrio senegalensis</name>
    <dbReference type="NCBI Taxonomy" id="1721087"/>
    <lineage>
        <taxon>Bacteria</taxon>
        <taxon>Pseudomonadati</taxon>
        <taxon>Thermodesulfobacteriota</taxon>
        <taxon>Desulfovibrionia</taxon>
        <taxon>Desulfovibrionales</taxon>
        <taxon>Desulfovibrionaceae</taxon>
    </lineage>
</organism>
<dbReference type="SUPFAM" id="SSF54862">
    <property type="entry name" value="4Fe-4S ferredoxins"/>
    <property type="match status" value="1"/>
</dbReference>
<keyword evidence="2" id="KW-0479">Metal-binding</keyword>
<feature type="domain" description="4Fe-4S ferredoxin-type" evidence="5">
    <location>
        <begin position="51"/>
        <end position="82"/>
    </location>
</feature>
<dbReference type="PANTHER" id="PTHR43177:SF3">
    <property type="entry name" value="PROTEIN NRFC HOMOLOG"/>
    <property type="match status" value="1"/>
</dbReference>
<keyword evidence="4" id="KW-0411">Iron-sulfur</keyword>
<evidence type="ECO:0000259" key="5">
    <source>
        <dbReference type="PROSITE" id="PS51379"/>
    </source>
</evidence>
<dbReference type="GO" id="GO:0046872">
    <property type="term" value="F:metal ion binding"/>
    <property type="evidence" value="ECO:0007669"/>
    <property type="project" value="UniProtKB-KW"/>
</dbReference>
<sequence>MAAYKIIFDKERCISCYACMVHCKVKNNIPEGVSLNWLGSYGPVQGSDGKPKFMTRYQPCEQCTDPKCVPVCPCNALHVSPEDNIVHLDQDACCGCGNCIAACPWQVPVKIPGTRKVVKCDYCIDRVEQGLEPACVTGCTAKALTFVRL</sequence>
<evidence type="ECO:0000256" key="1">
    <source>
        <dbReference type="ARBA" id="ARBA00022485"/>
    </source>
</evidence>
<dbReference type="PROSITE" id="PS51379">
    <property type="entry name" value="4FE4S_FER_2"/>
    <property type="match status" value="3"/>
</dbReference>
<evidence type="ECO:0000313" key="7">
    <source>
        <dbReference type="Proteomes" id="UP000438699"/>
    </source>
</evidence>
<gene>
    <name evidence="6" type="ORF">F8A88_11130</name>
</gene>